<feature type="region of interest" description="Disordered" evidence="1">
    <location>
        <begin position="1"/>
        <end position="214"/>
    </location>
</feature>
<dbReference type="Pfam" id="PF15963">
    <property type="entry name" value="Myb_DNA-bind_7"/>
    <property type="match status" value="1"/>
</dbReference>
<feature type="compositionally biased region" description="Polar residues" evidence="1">
    <location>
        <begin position="201"/>
        <end position="214"/>
    </location>
</feature>
<evidence type="ECO:0000259" key="2">
    <source>
        <dbReference type="SMART" id="SM00717"/>
    </source>
</evidence>
<feature type="compositionally biased region" description="Polar residues" evidence="1">
    <location>
        <begin position="536"/>
        <end position="548"/>
    </location>
</feature>
<dbReference type="PANTHER" id="PTHR22929">
    <property type="entry name" value="RNA POLYMERASE III TRANSCRIPTION INITIATION FACTOR B"/>
    <property type="match status" value="1"/>
</dbReference>
<comment type="caution">
    <text evidence="3">The sequence shown here is derived from an EMBL/GenBank/DDBJ whole genome shotgun (WGS) entry which is preliminary data.</text>
</comment>
<feature type="compositionally biased region" description="Polar residues" evidence="1">
    <location>
        <begin position="1"/>
        <end position="12"/>
    </location>
</feature>
<dbReference type="GeneID" id="31007693"/>
<organism evidence="3 4">
    <name type="scientific">Talaromyces atroroseus</name>
    <dbReference type="NCBI Taxonomy" id="1441469"/>
    <lineage>
        <taxon>Eukaryota</taxon>
        <taxon>Fungi</taxon>
        <taxon>Dikarya</taxon>
        <taxon>Ascomycota</taxon>
        <taxon>Pezizomycotina</taxon>
        <taxon>Eurotiomycetes</taxon>
        <taxon>Eurotiomycetidae</taxon>
        <taxon>Eurotiales</taxon>
        <taxon>Trichocomaceae</taxon>
        <taxon>Talaromyces</taxon>
        <taxon>Talaromyces sect. Trachyspermi</taxon>
    </lineage>
</organism>
<sequence>MVAFTSSSTVNKSGKKFAPKAPPRRPAPIPKNVVDASQTSVDNRKPSTTPAPTTNAPPAPSAPDTRPSAVNAQQEQQRTEESSIADADHNIAVAPGLAPSVLSTTTPTDREHQDVSGVPDKSLSTVQPAPEVSHATAHPEPTELPHALDKLGESSLPSGNNTVQTTTTTTTTQANQSTIPSGVSETVTHETSAFEHPPSRPIQNPTATTIHTTNDVNQTGVLIGSNTNESRATVSTGNNSVESTSAQFKKPPLPKKKRRRNTAADSTTDEEGTKTRKPRGKRKREPTPEESENIEIAPAVVRMSELCKDLRTGKKSKREVELRNLELAEAERKEKAKEKGRNSSTPVKADVENFNGETSSMPSTSQTGPRMRIVNGEIVIDNASLQLDQRAEAAREIGEMENIVESRLNRKINQATYGKRTKAESWDEDLTDLFYRGLRMFGTDFSLISNMFPGRSRRQIKLKFNNEERRDPERIKQTLLGPRESVDIKTYSELTNTVYDDLEVIQKELEDDKRRIEEQHAKERLAHDEQMRNPGGASNNTNVIQSVENVPFKKRNSFAKSH</sequence>
<reference evidence="3 4" key="1">
    <citation type="submission" date="2015-06" db="EMBL/GenBank/DDBJ databases">
        <title>Talaromyces atroroseus IBT 11181 draft genome.</title>
        <authorList>
            <person name="Rasmussen K.B."/>
            <person name="Rasmussen S."/>
            <person name="Petersen B."/>
            <person name="Sicheritz-Ponten T."/>
            <person name="Mortensen U.H."/>
            <person name="Thrane U."/>
        </authorList>
    </citation>
    <scope>NUCLEOTIDE SEQUENCE [LARGE SCALE GENOMIC DNA]</scope>
    <source>
        <strain evidence="3 4">IBT 11181</strain>
    </source>
</reference>
<accession>A0A225AD23</accession>
<feature type="compositionally biased region" description="Basic residues" evidence="1">
    <location>
        <begin position="252"/>
        <end position="261"/>
    </location>
</feature>
<dbReference type="InterPro" id="IPR009057">
    <property type="entry name" value="Homeodomain-like_sf"/>
</dbReference>
<dbReference type="RefSeq" id="XP_020116954.1">
    <property type="nucleotide sequence ID" value="XM_020262842.1"/>
</dbReference>
<feature type="compositionally biased region" description="Basic residues" evidence="1">
    <location>
        <begin position="275"/>
        <end position="284"/>
    </location>
</feature>
<dbReference type="Proteomes" id="UP000214365">
    <property type="component" value="Unassembled WGS sequence"/>
</dbReference>
<dbReference type="EMBL" id="LFMY01000013">
    <property type="protein sequence ID" value="OKL56833.1"/>
    <property type="molecule type" value="Genomic_DNA"/>
</dbReference>
<feature type="compositionally biased region" description="Basic and acidic residues" evidence="1">
    <location>
        <begin position="518"/>
        <end position="531"/>
    </location>
</feature>
<feature type="compositionally biased region" description="Polar residues" evidence="1">
    <location>
        <begin position="355"/>
        <end position="368"/>
    </location>
</feature>
<dbReference type="GO" id="GO:0000126">
    <property type="term" value="C:transcription factor TFIIIB complex"/>
    <property type="evidence" value="ECO:0007669"/>
    <property type="project" value="TreeGrafter"/>
</dbReference>
<feature type="compositionally biased region" description="Basic and acidic residues" evidence="1">
    <location>
        <begin position="332"/>
        <end position="341"/>
    </location>
</feature>
<dbReference type="GO" id="GO:0001156">
    <property type="term" value="F:TFIIIC-class transcription factor complex binding"/>
    <property type="evidence" value="ECO:0007669"/>
    <property type="project" value="TreeGrafter"/>
</dbReference>
<dbReference type="SUPFAM" id="SSF46689">
    <property type="entry name" value="Homeodomain-like"/>
    <property type="match status" value="1"/>
</dbReference>
<dbReference type="OrthoDB" id="272624at2759"/>
<feature type="region of interest" description="Disordered" evidence="1">
    <location>
        <begin position="518"/>
        <end position="562"/>
    </location>
</feature>
<dbReference type="GO" id="GO:0070898">
    <property type="term" value="P:RNA polymerase III preinitiation complex assembly"/>
    <property type="evidence" value="ECO:0007669"/>
    <property type="project" value="TreeGrafter"/>
</dbReference>
<feature type="compositionally biased region" description="Pro residues" evidence="1">
    <location>
        <begin position="20"/>
        <end position="29"/>
    </location>
</feature>
<feature type="compositionally biased region" description="Basic and acidic residues" evidence="1">
    <location>
        <begin position="77"/>
        <end position="89"/>
    </location>
</feature>
<feature type="compositionally biased region" description="Low complexity" evidence="1">
    <location>
        <begin position="160"/>
        <end position="178"/>
    </location>
</feature>
<dbReference type="InterPro" id="IPR001005">
    <property type="entry name" value="SANT/Myb"/>
</dbReference>
<dbReference type="FunFam" id="1.10.10.60:FF:000322">
    <property type="entry name" value="Transcription factor TFIIIB component B"/>
    <property type="match status" value="1"/>
</dbReference>
<feature type="region of interest" description="Disordered" evidence="1">
    <location>
        <begin position="332"/>
        <end position="369"/>
    </location>
</feature>
<dbReference type="STRING" id="1441469.A0A225AD23"/>
<dbReference type="Gene3D" id="1.10.10.60">
    <property type="entry name" value="Homeodomain-like"/>
    <property type="match status" value="1"/>
</dbReference>
<gene>
    <name evidence="3" type="ORF">UA08_07937</name>
</gene>
<evidence type="ECO:0000313" key="3">
    <source>
        <dbReference type="EMBL" id="OKL56833.1"/>
    </source>
</evidence>
<feature type="domain" description="Myb-like" evidence="2">
    <location>
        <begin position="422"/>
        <end position="470"/>
    </location>
</feature>
<feature type="compositionally biased region" description="Polar residues" evidence="1">
    <location>
        <begin position="229"/>
        <end position="247"/>
    </location>
</feature>
<protein>
    <recommendedName>
        <fullName evidence="2">Myb-like domain-containing protein</fullName>
    </recommendedName>
</protein>
<feature type="region of interest" description="Disordered" evidence="1">
    <location>
        <begin position="229"/>
        <end position="297"/>
    </location>
</feature>
<dbReference type="PANTHER" id="PTHR22929:SF0">
    <property type="entry name" value="TRANSCRIPTION FACTOR TFIIIB COMPONENT B'' HOMOLOG"/>
    <property type="match status" value="1"/>
</dbReference>
<name>A0A225AD23_TALAT</name>
<feature type="compositionally biased region" description="Basic residues" evidence="1">
    <location>
        <begin position="552"/>
        <end position="562"/>
    </location>
</feature>
<feature type="compositionally biased region" description="Polar residues" evidence="1">
    <location>
        <begin position="179"/>
        <end position="191"/>
    </location>
</feature>
<dbReference type="CDD" id="cd00167">
    <property type="entry name" value="SANT"/>
    <property type="match status" value="1"/>
</dbReference>
<feature type="compositionally biased region" description="Basic and acidic residues" evidence="1">
    <location>
        <begin position="140"/>
        <end position="152"/>
    </location>
</feature>
<evidence type="ECO:0000256" key="1">
    <source>
        <dbReference type="SAM" id="MobiDB-lite"/>
    </source>
</evidence>
<keyword evidence="4" id="KW-1185">Reference proteome</keyword>
<evidence type="ECO:0000313" key="4">
    <source>
        <dbReference type="Proteomes" id="UP000214365"/>
    </source>
</evidence>
<dbReference type="AlphaFoldDB" id="A0A225AD23"/>
<dbReference type="SMART" id="SM00717">
    <property type="entry name" value="SANT"/>
    <property type="match status" value="1"/>
</dbReference>
<proteinExistence type="predicted"/>
<dbReference type="InterPro" id="IPR039467">
    <property type="entry name" value="TFIIIB_B''_Myb"/>
</dbReference>